<dbReference type="InterPro" id="IPR013762">
    <property type="entry name" value="Integrase-like_cat_sf"/>
</dbReference>
<reference evidence="5" key="1">
    <citation type="submission" date="2022-09" db="EMBL/GenBank/DDBJ databases">
        <title>Isolation and characterization of 3-chlorobenzoate degrading bacteria from soils in Shizuoka.</title>
        <authorList>
            <person name="Ifat A."/>
            <person name="Ogawa N."/>
            <person name="Kimbara K."/>
            <person name="Moriuchi R."/>
            <person name="Dohra H."/>
            <person name="Shintani M."/>
        </authorList>
    </citation>
    <scope>NUCLEOTIDE SEQUENCE</scope>
    <source>
        <strain evidence="5">19CS4-2</strain>
    </source>
</reference>
<feature type="domain" description="Tyr recombinase" evidence="4">
    <location>
        <begin position="101"/>
        <end position="297"/>
    </location>
</feature>
<dbReference type="InterPro" id="IPR050090">
    <property type="entry name" value="Tyrosine_recombinase_XerCD"/>
</dbReference>
<dbReference type="SUPFAM" id="SSF56349">
    <property type="entry name" value="DNA breaking-rejoining enzymes"/>
    <property type="match status" value="1"/>
</dbReference>
<evidence type="ECO:0000256" key="2">
    <source>
        <dbReference type="ARBA" id="ARBA00022908"/>
    </source>
</evidence>
<dbReference type="GO" id="GO:0007059">
    <property type="term" value="P:chromosome segregation"/>
    <property type="evidence" value="ECO:0007669"/>
    <property type="project" value="UniProtKB-KW"/>
</dbReference>
<dbReference type="InterPro" id="IPR002104">
    <property type="entry name" value="Integrase_catalytic"/>
</dbReference>
<dbReference type="PROSITE" id="PS51898">
    <property type="entry name" value="TYR_RECOMBINASE"/>
    <property type="match status" value="1"/>
</dbReference>
<keyword evidence="3" id="KW-0233">DNA recombination</keyword>
<comment type="caution">
    <text evidence="5">The sequence shown here is derived from an EMBL/GenBank/DDBJ whole genome shotgun (WGS) entry which is preliminary data.</text>
</comment>
<name>A0AA37IDV4_9BURK</name>
<evidence type="ECO:0000313" key="6">
    <source>
        <dbReference type="Proteomes" id="UP001055111"/>
    </source>
</evidence>
<dbReference type="Gene3D" id="1.10.443.10">
    <property type="entry name" value="Intergrase catalytic core"/>
    <property type="match status" value="1"/>
</dbReference>
<gene>
    <name evidence="5" type="ORF">CBA19CS42_20480</name>
</gene>
<evidence type="ECO:0000313" key="5">
    <source>
        <dbReference type="EMBL" id="GJH26934.1"/>
    </source>
</evidence>
<organism evidence="5 6">
    <name type="scientific">Caballeronia novacaledonica</name>
    <dbReference type="NCBI Taxonomy" id="1544861"/>
    <lineage>
        <taxon>Bacteria</taxon>
        <taxon>Pseudomonadati</taxon>
        <taxon>Pseudomonadota</taxon>
        <taxon>Betaproteobacteria</taxon>
        <taxon>Burkholderiales</taxon>
        <taxon>Burkholderiaceae</taxon>
        <taxon>Caballeronia</taxon>
    </lineage>
</organism>
<dbReference type="GO" id="GO:0006310">
    <property type="term" value="P:DNA recombination"/>
    <property type="evidence" value="ECO:0007669"/>
    <property type="project" value="UniProtKB-KW"/>
</dbReference>
<evidence type="ECO:0000259" key="4">
    <source>
        <dbReference type="PROSITE" id="PS51898"/>
    </source>
</evidence>
<evidence type="ECO:0000256" key="3">
    <source>
        <dbReference type="ARBA" id="ARBA00023172"/>
    </source>
</evidence>
<dbReference type="RefSeq" id="WP_238213571.1">
    <property type="nucleotide sequence ID" value="NZ_BPUS01000008.1"/>
</dbReference>
<dbReference type="Proteomes" id="UP001055111">
    <property type="component" value="Unassembled WGS sequence"/>
</dbReference>
<evidence type="ECO:0000256" key="1">
    <source>
        <dbReference type="ARBA" id="ARBA00022829"/>
    </source>
</evidence>
<keyword evidence="2" id="KW-0229">DNA integration</keyword>
<dbReference type="InterPro" id="IPR011010">
    <property type="entry name" value="DNA_brk_join_enz"/>
</dbReference>
<dbReference type="GO" id="GO:0015074">
    <property type="term" value="P:DNA integration"/>
    <property type="evidence" value="ECO:0007669"/>
    <property type="project" value="UniProtKB-KW"/>
</dbReference>
<protein>
    <submittedName>
        <fullName evidence="5">Tyrosine-type recombinase/integrase</fullName>
    </submittedName>
</protein>
<sequence length="308" mass="34655">MARGDEMMPAVESYLAARRAAGFTLSNVEFLLRSFARFAINRGETHVRAQTAIDWATEAASVAQRDARLKTVCRFARYLSIEDQNHELPPERYIGYRKTRRPPYIYTQNDIERLMDAAVNLGPASALRPHTYAALIALLSATGLRVSEALNLRFADITPDGLVIRRSKFQKSRLVPLHETATEGLLKYLKLRRLAHPGDDHAFVDDDGHPLRYTVVYWTFRKLLKIAGIGVASNGHSPRLHELRHTFAVRALEASSEGRDRVGQHMLALATYLGHANIYATYWYLEATPELLRDIAVAAEGFLAGEQK</sequence>
<proteinExistence type="predicted"/>
<dbReference type="PANTHER" id="PTHR30349:SF81">
    <property type="entry name" value="TYROSINE RECOMBINASE XERC"/>
    <property type="match status" value="1"/>
</dbReference>
<keyword evidence="1" id="KW-0159">Chromosome partition</keyword>
<dbReference type="GO" id="GO:0003677">
    <property type="term" value="F:DNA binding"/>
    <property type="evidence" value="ECO:0007669"/>
    <property type="project" value="InterPro"/>
</dbReference>
<dbReference type="Pfam" id="PF00589">
    <property type="entry name" value="Phage_integrase"/>
    <property type="match status" value="1"/>
</dbReference>
<dbReference type="EMBL" id="BPUS01000008">
    <property type="protein sequence ID" value="GJH26934.1"/>
    <property type="molecule type" value="Genomic_DNA"/>
</dbReference>
<accession>A0AA37IDV4</accession>
<dbReference type="AlphaFoldDB" id="A0AA37IDV4"/>
<dbReference type="PANTHER" id="PTHR30349">
    <property type="entry name" value="PHAGE INTEGRASE-RELATED"/>
    <property type="match status" value="1"/>
</dbReference>